<proteinExistence type="predicted"/>
<keyword evidence="3 6" id="KW-0479">Metal-binding</keyword>
<keyword evidence="2 6" id="KW-0349">Heme</keyword>
<evidence type="ECO:0000259" key="8">
    <source>
        <dbReference type="PROSITE" id="PS51007"/>
    </source>
</evidence>
<dbReference type="InterPro" id="IPR002327">
    <property type="entry name" value="Cyt_c_1A/1B"/>
</dbReference>
<keyword evidence="10" id="KW-1185">Reference proteome</keyword>
<comment type="caution">
    <text evidence="9">The sequence shown here is derived from an EMBL/GenBank/DDBJ whole genome shotgun (WGS) entry which is preliminary data.</text>
</comment>
<dbReference type="Proteomes" id="UP000648908">
    <property type="component" value="Unassembled WGS sequence"/>
</dbReference>
<dbReference type="PROSITE" id="PS51007">
    <property type="entry name" value="CYTC"/>
    <property type="match status" value="2"/>
</dbReference>
<feature type="region of interest" description="Disordered" evidence="7">
    <location>
        <begin position="343"/>
        <end position="387"/>
    </location>
</feature>
<keyword evidence="5 6" id="KW-0408">Iron</keyword>
<dbReference type="GO" id="GO:0046872">
    <property type="term" value="F:metal ion binding"/>
    <property type="evidence" value="ECO:0007669"/>
    <property type="project" value="UniProtKB-KW"/>
</dbReference>
<dbReference type="PRINTS" id="PR00604">
    <property type="entry name" value="CYTCHRMECIAB"/>
</dbReference>
<evidence type="ECO:0000256" key="2">
    <source>
        <dbReference type="ARBA" id="ARBA00022617"/>
    </source>
</evidence>
<reference evidence="9" key="1">
    <citation type="submission" date="2021-01" db="EMBL/GenBank/DDBJ databases">
        <title>Tabrizicola alba sp. nov. a motile alkaliphilic bacterium isolated from a soda lake.</title>
        <authorList>
            <person name="Szuroczki S."/>
            <person name="Abbaszade G."/>
            <person name="Schumann P."/>
            <person name="Toth E."/>
        </authorList>
    </citation>
    <scope>NUCLEOTIDE SEQUENCE</scope>
    <source>
        <strain evidence="9">DMG-N-6</strain>
    </source>
</reference>
<dbReference type="Pfam" id="PF00034">
    <property type="entry name" value="Cytochrom_C"/>
    <property type="match status" value="1"/>
</dbReference>
<dbReference type="PANTHER" id="PTHR11961">
    <property type="entry name" value="CYTOCHROME C"/>
    <property type="match status" value="1"/>
</dbReference>
<dbReference type="RefSeq" id="WP_202687284.1">
    <property type="nucleotide sequence ID" value="NZ_JAESVN010000002.1"/>
</dbReference>
<protein>
    <submittedName>
        <fullName evidence="9">C-type cytochrome</fullName>
    </submittedName>
</protein>
<dbReference type="GO" id="GO:0009055">
    <property type="term" value="F:electron transfer activity"/>
    <property type="evidence" value="ECO:0007669"/>
    <property type="project" value="InterPro"/>
</dbReference>
<dbReference type="SUPFAM" id="SSF46626">
    <property type="entry name" value="Cytochrome c"/>
    <property type="match status" value="2"/>
</dbReference>
<organism evidence="9 10">
    <name type="scientific">Szabonella alba</name>
    <dbReference type="NCBI Taxonomy" id="2804194"/>
    <lineage>
        <taxon>Bacteria</taxon>
        <taxon>Pseudomonadati</taxon>
        <taxon>Pseudomonadota</taxon>
        <taxon>Alphaproteobacteria</taxon>
        <taxon>Rhodobacterales</taxon>
        <taxon>Paracoccaceae</taxon>
        <taxon>Szabonella</taxon>
    </lineage>
</organism>
<evidence type="ECO:0000313" key="9">
    <source>
        <dbReference type="EMBL" id="MBL4916501.1"/>
    </source>
</evidence>
<sequence>MSRSLEFPAILGIVAVAVTGSVATFHAIAGPSSHSAPVEAAAQAVPPAAEAAPETTTASAPAADPAPAAAAEPAAETTALTPPADTPAPAANAVTEAEAEAPAAEAEIVLAQADAPAETTPDPAPSTTSAEPTIAREPLGLGRTALPEEILAWDVAVLPDGQGLREGSGDVATGEEVFVEYCGACHGDFAEGIDSWPVLAGGIGSLTNQRPVKTVGSYWPYLSTVYDYIHRSMPFGAAQTLSVDDTYAITAYLLYSNGVVEDDFVLTHENFTEITLPNAAGFYVDDRAESEYPLFSGEPCMTDCGPAPQVTRRAVDLGVTPTDADGRPAGTMPVIDLPATAESGEPAAPAEMTAQAETVTETPAEPAPETQTGAPAAEPESEPEQSAGLDPALVAAGETQFRKCAACHKVGEGAANGVGPQLNGIVGRVAGTTDGFRYSKPMTDAGAEGLVWDADSLHSFLENPRGFIPRNRMSYNGLKNEEDRTALIAYLSSLTE</sequence>
<keyword evidence="1" id="KW-0813">Transport</keyword>
<accession>A0A8K0XZ80</accession>
<dbReference type="Gene3D" id="1.10.760.10">
    <property type="entry name" value="Cytochrome c-like domain"/>
    <property type="match status" value="2"/>
</dbReference>
<evidence type="ECO:0000256" key="1">
    <source>
        <dbReference type="ARBA" id="ARBA00022448"/>
    </source>
</evidence>
<evidence type="ECO:0000256" key="6">
    <source>
        <dbReference type="PROSITE-ProRule" id="PRU00433"/>
    </source>
</evidence>
<feature type="domain" description="Cytochrome c" evidence="8">
    <location>
        <begin position="392"/>
        <end position="495"/>
    </location>
</feature>
<dbReference type="AlphaFoldDB" id="A0A8K0XZ80"/>
<gene>
    <name evidence="9" type="ORF">JL811_04640</name>
</gene>
<feature type="compositionally biased region" description="Low complexity" evidence="7">
    <location>
        <begin position="115"/>
        <end position="133"/>
    </location>
</feature>
<feature type="region of interest" description="Disordered" evidence="7">
    <location>
        <begin position="39"/>
        <end position="102"/>
    </location>
</feature>
<evidence type="ECO:0000256" key="7">
    <source>
        <dbReference type="SAM" id="MobiDB-lite"/>
    </source>
</evidence>
<dbReference type="EMBL" id="JAESVN010000002">
    <property type="protein sequence ID" value="MBL4916501.1"/>
    <property type="molecule type" value="Genomic_DNA"/>
</dbReference>
<evidence type="ECO:0000256" key="5">
    <source>
        <dbReference type="ARBA" id="ARBA00023004"/>
    </source>
</evidence>
<keyword evidence="4" id="KW-0249">Electron transport</keyword>
<dbReference type="InterPro" id="IPR009056">
    <property type="entry name" value="Cyt_c-like_dom"/>
</dbReference>
<evidence type="ECO:0000256" key="3">
    <source>
        <dbReference type="ARBA" id="ARBA00022723"/>
    </source>
</evidence>
<evidence type="ECO:0000313" key="10">
    <source>
        <dbReference type="Proteomes" id="UP000648908"/>
    </source>
</evidence>
<dbReference type="GO" id="GO:0020037">
    <property type="term" value="F:heme binding"/>
    <property type="evidence" value="ECO:0007669"/>
    <property type="project" value="InterPro"/>
</dbReference>
<dbReference type="Pfam" id="PF13442">
    <property type="entry name" value="Cytochrome_CBB3"/>
    <property type="match status" value="1"/>
</dbReference>
<dbReference type="InterPro" id="IPR036909">
    <property type="entry name" value="Cyt_c-like_dom_sf"/>
</dbReference>
<feature type="region of interest" description="Disordered" evidence="7">
    <location>
        <begin position="115"/>
        <end position="137"/>
    </location>
</feature>
<evidence type="ECO:0000256" key="4">
    <source>
        <dbReference type="ARBA" id="ARBA00022982"/>
    </source>
</evidence>
<feature type="domain" description="Cytochrome c" evidence="8">
    <location>
        <begin position="169"/>
        <end position="257"/>
    </location>
</feature>
<name>A0A8K0XZ80_9RHOB</name>